<proteinExistence type="predicted"/>
<name>A0AAE1UY17_9SOLA</name>
<comment type="caution">
    <text evidence="1">The sequence shown here is derived from an EMBL/GenBank/DDBJ whole genome shotgun (WGS) entry which is preliminary data.</text>
</comment>
<dbReference type="AlphaFoldDB" id="A0AAE1UY17"/>
<accession>A0AAE1UY17</accession>
<reference evidence="1" key="1">
    <citation type="submission" date="2023-12" db="EMBL/GenBank/DDBJ databases">
        <title>Genome assembly of Anisodus tanguticus.</title>
        <authorList>
            <person name="Wang Y.-J."/>
        </authorList>
    </citation>
    <scope>NUCLEOTIDE SEQUENCE</scope>
    <source>
        <strain evidence="1">KB-2021</strain>
        <tissue evidence="1">Leaf</tissue>
    </source>
</reference>
<evidence type="ECO:0000313" key="1">
    <source>
        <dbReference type="EMBL" id="KAK4347722.1"/>
    </source>
</evidence>
<evidence type="ECO:0000313" key="2">
    <source>
        <dbReference type="Proteomes" id="UP001291623"/>
    </source>
</evidence>
<dbReference type="EMBL" id="JAVYJV010000018">
    <property type="protein sequence ID" value="KAK4347722.1"/>
    <property type="molecule type" value="Genomic_DNA"/>
</dbReference>
<sequence>MHASNLENCQAMEKHKITNINRKVPAVPVALRGMLRAISGQTPTVLSMDTIDLCFTATFQVICSHSFSIYNLHRPIVVDEAASFFMTTDFAYEKFCFRDPFLFAEHNFLTDGQIKEINVSACSIGILCLKEAENATPRRRNLARSRR</sequence>
<protein>
    <submittedName>
        <fullName evidence="1">Uncharacterized protein</fullName>
    </submittedName>
</protein>
<organism evidence="1 2">
    <name type="scientific">Anisodus tanguticus</name>
    <dbReference type="NCBI Taxonomy" id="243964"/>
    <lineage>
        <taxon>Eukaryota</taxon>
        <taxon>Viridiplantae</taxon>
        <taxon>Streptophyta</taxon>
        <taxon>Embryophyta</taxon>
        <taxon>Tracheophyta</taxon>
        <taxon>Spermatophyta</taxon>
        <taxon>Magnoliopsida</taxon>
        <taxon>eudicotyledons</taxon>
        <taxon>Gunneridae</taxon>
        <taxon>Pentapetalae</taxon>
        <taxon>asterids</taxon>
        <taxon>lamiids</taxon>
        <taxon>Solanales</taxon>
        <taxon>Solanaceae</taxon>
        <taxon>Solanoideae</taxon>
        <taxon>Hyoscyameae</taxon>
        <taxon>Anisodus</taxon>
    </lineage>
</organism>
<dbReference type="Proteomes" id="UP001291623">
    <property type="component" value="Unassembled WGS sequence"/>
</dbReference>
<gene>
    <name evidence="1" type="ORF">RND71_034061</name>
</gene>
<keyword evidence="2" id="KW-1185">Reference proteome</keyword>